<evidence type="ECO:0000313" key="3">
    <source>
        <dbReference type="Proteomes" id="UP001164286"/>
    </source>
</evidence>
<name>A0AA38HBC7_9TREE</name>
<proteinExistence type="predicted"/>
<comment type="caution">
    <text evidence="2">The sequence shown here is derived from an EMBL/GenBank/DDBJ whole genome shotgun (WGS) entry which is preliminary data.</text>
</comment>
<dbReference type="AlphaFoldDB" id="A0AA38HBC7"/>
<sequence length="179" mass="19613">MNVPLNDGASILTGATLNDHDILVYLGTASLKDHWRLKMIATMRWPHRVPTVPIGWAEAWEVAKEEDPRVQMLSDLLNEALDKAGLTDANSAYPERCSVLGLLADHDLPDRGQVDEETGMVQSAIIDAHQHQEGGCISHAKRSRSRPKSSWETRSTGLMAAYLRPMIAPAPAAPTDAEL</sequence>
<evidence type="ECO:0000256" key="1">
    <source>
        <dbReference type="SAM" id="MobiDB-lite"/>
    </source>
</evidence>
<dbReference type="RefSeq" id="XP_052946834.1">
    <property type="nucleotide sequence ID" value="XM_053088852.1"/>
</dbReference>
<dbReference type="EMBL" id="JAKWFO010000005">
    <property type="protein sequence ID" value="KAI9637057.1"/>
    <property type="molecule type" value="Genomic_DNA"/>
</dbReference>
<accession>A0AA38HBC7</accession>
<feature type="region of interest" description="Disordered" evidence="1">
    <location>
        <begin position="132"/>
        <end position="151"/>
    </location>
</feature>
<keyword evidence="3" id="KW-1185">Reference proteome</keyword>
<protein>
    <submittedName>
        <fullName evidence="2">Uncharacterized protein</fullName>
    </submittedName>
</protein>
<organism evidence="2 3">
    <name type="scientific">Dioszegia hungarica</name>
    <dbReference type="NCBI Taxonomy" id="4972"/>
    <lineage>
        <taxon>Eukaryota</taxon>
        <taxon>Fungi</taxon>
        <taxon>Dikarya</taxon>
        <taxon>Basidiomycota</taxon>
        <taxon>Agaricomycotina</taxon>
        <taxon>Tremellomycetes</taxon>
        <taxon>Tremellales</taxon>
        <taxon>Bulleribasidiaceae</taxon>
        <taxon>Dioszegia</taxon>
    </lineage>
</organism>
<dbReference type="Proteomes" id="UP001164286">
    <property type="component" value="Unassembled WGS sequence"/>
</dbReference>
<reference evidence="2" key="1">
    <citation type="journal article" date="2022" name="G3 (Bethesda)">
        <title>High quality genome of the basidiomycete yeast Dioszegia hungarica PDD-24b-2 isolated from cloud water.</title>
        <authorList>
            <person name="Jarrige D."/>
            <person name="Haridas S."/>
            <person name="Bleykasten-Grosshans C."/>
            <person name="Joly M."/>
            <person name="Nadalig T."/>
            <person name="Sancelme M."/>
            <person name="Vuilleumier S."/>
            <person name="Grigoriev I.V."/>
            <person name="Amato P."/>
            <person name="Bringel F."/>
        </authorList>
    </citation>
    <scope>NUCLEOTIDE SEQUENCE</scope>
    <source>
        <strain evidence="2">PDD-24b-2</strain>
    </source>
</reference>
<dbReference type="GeneID" id="77728057"/>
<evidence type="ECO:0000313" key="2">
    <source>
        <dbReference type="EMBL" id="KAI9637057.1"/>
    </source>
</evidence>
<gene>
    <name evidence="2" type="ORF">MKK02DRAFT_34103</name>
</gene>